<organism evidence="1 2">
    <name type="scientific">Diphasiastrum complanatum</name>
    <name type="common">Issler's clubmoss</name>
    <name type="synonym">Lycopodium complanatum</name>
    <dbReference type="NCBI Taxonomy" id="34168"/>
    <lineage>
        <taxon>Eukaryota</taxon>
        <taxon>Viridiplantae</taxon>
        <taxon>Streptophyta</taxon>
        <taxon>Embryophyta</taxon>
        <taxon>Tracheophyta</taxon>
        <taxon>Lycopodiopsida</taxon>
        <taxon>Lycopodiales</taxon>
        <taxon>Lycopodiaceae</taxon>
        <taxon>Lycopodioideae</taxon>
        <taxon>Diphasiastrum</taxon>
    </lineage>
</organism>
<comment type="caution">
    <text evidence="1">The sequence shown here is derived from an EMBL/GenBank/DDBJ whole genome shotgun (WGS) entry which is preliminary data.</text>
</comment>
<reference evidence="2" key="1">
    <citation type="journal article" date="2024" name="Proc. Natl. Acad. Sci. U.S.A.">
        <title>Extraordinary preservation of gene collinearity over three hundred million years revealed in homosporous lycophytes.</title>
        <authorList>
            <person name="Li C."/>
            <person name="Wickell D."/>
            <person name="Kuo L.Y."/>
            <person name="Chen X."/>
            <person name="Nie B."/>
            <person name="Liao X."/>
            <person name="Peng D."/>
            <person name="Ji J."/>
            <person name="Jenkins J."/>
            <person name="Williams M."/>
            <person name="Shu S."/>
            <person name="Plott C."/>
            <person name="Barry K."/>
            <person name="Rajasekar S."/>
            <person name="Grimwood J."/>
            <person name="Han X."/>
            <person name="Sun S."/>
            <person name="Hou Z."/>
            <person name="He W."/>
            <person name="Dai G."/>
            <person name="Sun C."/>
            <person name="Schmutz J."/>
            <person name="Leebens-Mack J.H."/>
            <person name="Li F.W."/>
            <person name="Wang L."/>
        </authorList>
    </citation>
    <scope>NUCLEOTIDE SEQUENCE [LARGE SCALE GENOMIC DNA]</scope>
    <source>
        <strain evidence="2">cv. PW_Plant_1</strain>
    </source>
</reference>
<proteinExistence type="predicted"/>
<sequence>MSGHTEKPDSFQSWVTVPTLPAKEGYLTNFCLMEPKIGSASPTTTLSIGMESLGDSENAKDFTQQPASKLKSVSWAHLKERTNSAHEGGDLDGLKDYSFTSGAKRKRAVSFDLTANNEFREVSFQEESDIVLALGQMGGCSQNKNIVGVGKSMGEGLGRGIDGNWNMVLGNSQLENYFESSGGSCTEELFDAVSVPRIASEDCAQPLRRAASSFVQKNFASESDLLLRLGNLRHDNGSREGSGFSVYTSQHFRDERTEASSEVPLGLGLFGSPNENLSLGESISFSGLREGENYGGSFLGLGQTKHQIDIVCEQVPQPVQIPVVDEGSSSARWLKSGGFMPSLLKSSQLQQDAQNTVAIDRLESNDAVAAHHQGLIEPEFSISVRPSSGTTSTSGASGSRDRICKFRGCCKGGRGTSGLCIAHGGGRRCQKQGCSKGAEGRTVYCKAHGGGRRCQNLGCTKSAEGKTDYCIGHGGGRRCNHEGCLKAARGRSGLCIRHGGGKRCQKEGCTKSAEGYTGLCISHGGGRRCQFEGCTKGAQGSTKFCKGHGGGKRCIILGCNKGAEGSTPLCKGHGGGKRCMFQGGGICTKSVHGGTLFCVAHGGGKRCAVPGCSKSARGRTDSCVRHGGGKRCKIEGCGKSAQGSTDFCKAHGGGKRCTWGQEGSAYGPNLFKEGIGEFSKTVCDRFARGRLGLCAAHSALVQDQRVHGSNHGISSFGHGISPGLFRGLVSGSVQSRASTGQPMSSEVTLSTSYGPHVPMVTFSSNYSSHVFSNNMEGAGPERLEGLDSSNEMSKGSVAMNVTSFITNEDGWAARVADGRESVMGGEFVQSRISDSSSLNLSASVHGAETDLPGLGSPLPFTFKRTTAPRGVVSSGQKGLSPNAPENMDMNSAPSPSTSILQSFPRSLIPPQVLVPQLMKQKVTSPTTHPSSSLLEGGSHGIGSSFMREGRVHGGSFLAMLASEAAEKDET</sequence>
<protein>
    <submittedName>
        <fullName evidence="1">Uncharacterized protein</fullName>
    </submittedName>
</protein>
<accession>A0ACC2EA51</accession>
<dbReference type="EMBL" id="CM055094">
    <property type="protein sequence ID" value="KAJ7563488.1"/>
    <property type="molecule type" value="Genomic_DNA"/>
</dbReference>
<gene>
    <name evidence="1" type="ORF">O6H91_03G112600</name>
</gene>
<evidence type="ECO:0000313" key="2">
    <source>
        <dbReference type="Proteomes" id="UP001162992"/>
    </source>
</evidence>
<keyword evidence="2" id="KW-1185">Reference proteome</keyword>
<name>A0ACC2EA51_DIPCM</name>
<dbReference type="Proteomes" id="UP001162992">
    <property type="component" value="Chromosome 3"/>
</dbReference>
<evidence type="ECO:0000313" key="1">
    <source>
        <dbReference type="EMBL" id="KAJ7563488.1"/>
    </source>
</evidence>